<comment type="caution">
    <text evidence="1">The sequence shown here is derived from an EMBL/GenBank/DDBJ whole genome shotgun (WGS) entry which is preliminary data.</text>
</comment>
<name>A0A5B7J5D1_PORTR</name>
<dbReference type="Proteomes" id="UP000324222">
    <property type="component" value="Unassembled WGS sequence"/>
</dbReference>
<accession>A0A5B7J5D1</accession>
<keyword evidence="2" id="KW-1185">Reference proteome</keyword>
<evidence type="ECO:0000313" key="2">
    <source>
        <dbReference type="Proteomes" id="UP000324222"/>
    </source>
</evidence>
<dbReference type="EMBL" id="VSRR010089539">
    <property type="protein sequence ID" value="MPC91940.1"/>
    <property type="molecule type" value="Genomic_DNA"/>
</dbReference>
<protein>
    <submittedName>
        <fullName evidence="1">Uncharacterized protein</fullName>
    </submittedName>
</protein>
<organism evidence="1 2">
    <name type="scientific">Portunus trituberculatus</name>
    <name type="common">Swimming crab</name>
    <name type="synonym">Neptunus trituberculatus</name>
    <dbReference type="NCBI Taxonomy" id="210409"/>
    <lineage>
        <taxon>Eukaryota</taxon>
        <taxon>Metazoa</taxon>
        <taxon>Ecdysozoa</taxon>
        <taxon>Arthropoda</taxon>
        <taxon>Crustacea</taxon>
        <taxon>Multicrustacea</taxon>
        <taxon>Malacostraca</taxon>
        <taxon>Eumalacostraca</taxon>
        <taxon>Eucarida</taxon>
        <taxon>Decapoda</taxon>
        <taxon>Pleocyemata</taxon>
        <taxon>Brachyura</taxon>
        <taxon>Eubrachyura</taxon>
        <taxon>Portunoidea</taxon>
        <taxon>Portunidae</taxon>
        <taxon>Portuninae</taxon>
        <taxon>Portunus</taxon>
    </lineage>
</organism>
<sequence length="77" mass="8605">MKIVIEDSKRYNIAELPLSLMFFGLCHPLQEVCRCRNDTPLTTALIPGDFCLDSDLSPPPAVKKHTDVKKTCIVTSE</sequence>
<gene>
    <name evidence="1" type="ORF">E2C01_087006</name>
</gene>
<dbReference type="AlphaFoldDB" id="A0A5B7J5D1"/>
<reference evidence="1 2" key="1">
    <citation type="submission" date="2019-05" db="EMBL/GenBank/DDBJ databases">
        <title>Another draft genome of Portunus trituberculatus and its Hox gene families provides insights of decapod evolution.</title>
        <authorList>
            <person name="Jeong J.-H."/>
            <person name="Song I."/>
            <person name="Kim S."/>
            <person name="Choi T."/>
            <person name="Kim D."/>
            <person name="Ryu S."/>
            <person name="Kim W."/>
        </authorList>
    </citation>
    <scope>NUCLEOTIDE SEQUENCE [LARGE SCALE GENOMIC DNA]</scope>
    <source>
        <tissue evidence="1">Muscle</tissue>
    </source>
</reference>
<evidence type="ECO:0000313" key="1">
    <source>
        <dbReference type="EMBL" id="MPC91940.1"/>
    </source>
</evidence>
<proteinExistence type="predicted"/>